<evidence type="ECO:0000313" key="2">
    <source>
        <dbReference type="EMBL" id="KAK8580866.1"/>
    </source>
</evidence>
<organism evidence="2 3">
    <name type="scientific">Hibiscus sabdariffa</name>
    <name type="common">roselle</name>
    <dbReference type="NCBI Taxonomy" id="183260"/>
    <lineage>
        <taxon>Eukaryota</taxon>
        <taxon>Viridiplantae</taxon>
        <taxon>Streptophyta</taxon>
        <taxon>Embryophyta</taxon>
        <taxon>Tracheophyta</taxon>
        <taxon>Spermatophyta</taxon>
        <taxon>Magnoliopsida</taxon>
        <taxon>eudicotyledons</taxon>
        <taxon>Gunneridae</taxon>
        <taxon>Pentapetalae</taxon>
        <taxon>rosids</taxon>
        <taxon>malvids</taxon>
        <taxon>Malvales</taxon>
        <taxon>Malvaceae</taxon>
        <taxon>Malvoideae</taxon>
        <taxon>Hibiscus</taxon>
    </lineage>
</organism>
<reference evidence="2 3" key="1">
    <citation type="journal article" date="2024" name="G3 (Bethesda)">
        <title>Genome assembly of Hibiscus sabdariffa L. provides insights into metabolisms of medicinal natural products.</title>
        <authorList>
            <person name="Kim T."/>
        </authorList>
    </citation>
    <scope>NUCLEOTIDE SEQUENCE [LARGE SCALE GENOMIC DNA]</scope>
    <source>
        <strain evidence="2">TK-2024</strain>
        <tissue evidence="2">Old leaves</tissue>
    </source>
</reference>
<evidence type="ECO:0000256" key="1">
    <source>
        <dbReference type="SAM" id="MobiDB-lite"/>
    </source>
</evidence>
<proteinExistence type="predicted"/>
<dbReference type="EMBL" id="JBBPBM010000006">
    <property type="protein sequence ID" value="KAK8580866.1"/>
    <property type="molecule type" value="Genomic_DNA"/>
</dbReference>
<comment type="caution">
    <text evidence="2">The sequence shown here is derived from an EMBL/GenBank/DDBJ whole genome shotgun (WGS) entry which is preliminary data.</text>
</comment>
<feature type="region of interest" description="Disordered" evidence="1">
    <location>
        <begin position="91"/>
        <end position="145"/>
    </location>
</feature>
<sequence>MGVGSTLDTEYLDGVRCCGWFTWVLLRSSHCCKYQLVPSDASRLHPSALKTKILQVGEDGLGVQVNEDEESTHGEETNGVLTTGLPADTSVAQEASAEDSVASSPVVVDTNTADDGGLDDDGFGDNSEQVVHIGGSSGLIRKSLD</sequence>
<accession>A0ABR2FJD5</accession>
<dbReference type="Proteomes" id="UP001472677">
    <property type="component" value="Unassembled WGS sequence"/>
</dbReference>
<gene>
    <name evidence="2" type="ORF">V6N12_071117</name>
</gene>
<keyword evidence="3" id="KW-1185">Reference proteome</keyword>
<name>A0ABR2FJD5_9ROSI</name>
<protein>
    <submittedName>
        <fullName evidence="2">Uncharacterized protein</fullName>
    </submittedName>
</protein>
<evidence type="ECO:0000313" key="3">
    <source>
        <dbReference type="Proteomes" id="UP001472677"/>
    </source>
</evidence>